<dbReference type="AlphaFoldDB" id="A0A4V1N3J0"/>
<sequence length="283" mass="31104">MSRPCIDFIYAQCLPWKQAALGPARADVSAKILSHDPASGEMSAIVRYPAGWERPEPEALAVEEEFFVLEGTLNVNGRSYRRDTYGCFPKGYMRQSAMSEAGCDVLTFYSGRPELSLVAYAVSDISGLIEYIDLYEIPWDTQWADPSLAWMDPRRKVLRWDHDLGQVATVVFAKPPHVHPDGWSSPMLSHPCAEETFVLAGELVGERGAARVGAYSWRPAGTPHGTQGSRTGGISLARMCHGPLANNWDGDALAPFSFDTVYSPVVPADLVTVATDYVGLDRY</sequence>
<feature type="domain" description="ChrR-like cupin" evidence="1">
    <location>
        <begin position="24"/>
        <end position="107"/>
    </location>
</feature>
<evidence type="ECO:0000313" key="2">
    <source>
        <dbReference type="EMBL" id="RXR28836.1"/>
    </source>
</evidence>
<dbReference type="InterPro" id="IPR025979">
    <property type="entry name" value="ChrR-like_cupin_dom"/>
</dbReference>
<dbReference type="RefSeq" id="WP_129404254.1">
    <property type="nucleotide sequence ID" value="NZ_SBKP01000007.1"/>
</dbReference>
<gene>
    <name evidence="2" type="ORF">EQG66_08980</name>
</gene>
<dbReference type="InterPro" id="IPR011051">
    <property type="entry name" value="RmlC_Cupin_sf"/>
</dbReference>
<comment type="caution">
    <text evidence="2">The sequence shown here is derived from an EMBL/GenBank/DDBJ whole genome shotgun (WGS) entry which is preliminary data.</text>
</comment>
<evidence type="ECO:0000313" key="3">
    <source>
        <dbReference type="Proteomes" id="UP000290958"/>
    </source>
</evidence>
<proteinExistence type="predicted"/>
<dbReference type="InterPro" id="IPR014710">
    <property type="entry name" value="RmlC-like_jellyroll"/>
</dbReference>
<dbReference type="OrthoDB" id="9793147at2"/>
<dbReference type="EMBL" id="SBKP01000007">
    <property type="protein sequence ID" value="RXR28836.1"/>
    <property type="molecule type" value="Genomic_DNA"/>
</dbReference>
<dbReference type="Proteomes" id="UP000290958">
    <property type="component" value="Unassembled WGS sequence"/>
</dbReference>
<organism evidence="2 3">
    <name type="scientific">Sphingobium fluviale</name>
    <dbReference type="NCBI Taxonomy" id="2506423"/>
    <lineage>
        <taxon>Bacteria</taxon>
        <taxon>Pseudomonadati</taxon>
        <taxon>Pseudomonadota</taxon>
        <taxon>Alphaproteobacteria</taxon>
        <taxon>Sphingomonadales</taxon>
        <taxon>Sphingomonadaceae</taxon>
        <taxon>Sphingobium</taxon>
    </lineage>
</organism>
<name>A0A4V1N3J0_9SPHN</name>
<protein>
    <recommendedName>
        <fullName evidence="1">ChrR-like cupin domain-containing protein</fullName>
    </recommendedName>
</protein>
<reference evidence="3" key="1">
    <citation type="submission" date="2019-01" db="EMBL/GenBank/DDBJ databases">
        <title>Cytophagaceae bacterium strain CAR-16.</title>
        <authorList>
            <person name="Chen W.-M."/>
        </authorList>
    </citation>
    <scope>NUCLEOTIDE SEQUENCE [LARGE SCALE GENOMIC DNA]</scope>
    <source>
        <strain evidence="3">CHR27</strain>
    </source>
</reference>
<evidence type="ECO:0000259" key="1">
    <source>
        <dbReference type="Pfam" id="PF12973"/>
    </source>
</evidence>
<accession>A0A4V1N3J0</accession>
<dbReference type="Gene3D" id="2.60.120.10">
    <property type="entry name" value="Jelly Rolls"/>
    <property type="match status" value="1"/>
</dbReference>
<dbReference type="SUPFAM" id="SSF51182">
    <property type="entry name" value="RmlC-like cupins"/>
    <property type="match status" value="2"/>
</dbReference>
<keyword evidence="3" id="KW-1185">Reference proteome</keyword>
<dbReference type="Pfam" id="PF12973">
    <property type="entry name" value="Cupin_7"/>
    <property type="match status" value="1"/>
</dbReference>